<dbReference type="Gene3D" id="3.10.28.10">
    <property type="entry name" value="Homing endonucleases"/>
    <property type="match status" value="1"/>
</dbReference>
<organism evidence="1 2">
    <name type="scientific">Clostridium rhizosphaerae</name>
    <dbReference type="NCBI Taxonomy" id="2803861"/>
    <lineage>
        <taxon>Bacteria</taxon>
        <taxon>Bacillati</taxon>
        <taxon>Bacillota</taxon>
        <taxon>Clostridia</taxon>
        <taxon>Eubacteriales</taxon>
        <taxon>Clostridiaceae</taxon>
        <taxon>Clostridium</taxon>
    </lineage>
</organism>
<reference evidence="1 2" key="1">
    <citation type="submission" date="2021-01" db="EMBL/GenBank/DDBJ databases">
        <title>Genome public.</title>
        <authorList>
            <person name="Liu C."/>
            <person name="Sun Q."/>
        </authorList>
    </citation>
    <scope>NUCLEOTIDE SEQUENCE [LARGE SCALE GENOMIC DNA]</scope>
    <source>
        <strain evidence="1 2">YIM B02515</strain>
    </source>
</reference>
<sequence>MDDGNLVIDSTTRKNKVKYLFPRTSLYSLSFSKEENIILLEHIKNTFNIEFKLKNRPDGKHYILELNKQN</sequence>
<evidence type="ECO:0000313" key="2">
    <source>
        <dbReference type="Proteomes" id="UP000632377"/>
    </source>
</evidence>
<accession>A0ABS1TGV2</accession>
<evidence type="ECO:0000313" key="1">
    <source>
        <dbReference type="EMBL" id="MBL4938002.1"/>
    </source>
</evidence>
<comment type="caution">
    <text evidence="1">The sequence shown here is derived from an EMBL/GenBank/DDBJ whole genome shotgun (WGS) entry which is preliminary data.</text>
</comment>
<name>A0ABS1TGV2_9CLOT</name>
<protein>
    <submittedName>
        <fullName evidence="1">Uncharacterized protein</fullName>
    </submittedName>
</protein>
<keyword evidence="2" id="KW-1185">Reference proteome</keyword>
<dbReference type="EMBL" id="JAESWC010000018">
    <property type="protein sequence ID" value="MBL4938002.1"/>
    <property type="molecule type" value="Genomic_DNA"/>
</dbReference>
<gene>
    <name evidence="1" type="ORF">JK636_20025</name>
</gene>
<dbReference type="InterPro" id="IPR027434">
    <property type="entry name" value="Homing_endonucl"/>
</dbReference>
<proteinExistence type="predicted"/>
<dbReference type="Proteomes" id="UP000632377">
    <property type="component" value="Unassembled WGS sequence"/>
</dbReference>
<dbReference type="SUPFAM" id="SSF55608">
    <property type="entry name" value="Homing endonucleases"/>
    <property type="match status" value="1"/>
</dbReference>